<dbReference type="Gene3D" id="3.40.50.720">
    <property type="entry name" value="NAD(P)-binding Rossmann-like Domain"/>
    <property type="match status" value="2"/>
</dbReference>
<organism evidence="1 2">
    <name type="scientific">Caballeronia udeis</name>
    <dbReference type="NCBI Taxonomy" id="1232866"/>
    <lineage>
        <taxon>Bacteria</taxon>
        <taxon>Pseudomonadati</taxon>
        <taxon>Pseudomonadota</taxon>
        <taxon>Betaproteobacteria</taxon>
        <taxon>Burkholderiales</taxon>
        <taxon>Burkholderiaceae</taxon>
        <taxon>Caballeronia</taxon>
    </lineage>
</organism>
<reference evidence="1 2" key="1">
    <citation type="submission" date="2016-01" db="EMBL/GenBank/DDBJ databases">
        <authorList>
            <person name="Oliw E.H."/>
        </authorList>
    </citation>
    <scope>NUCLEOTIDE SEQUENCE [LARGE SCALE GENOMIC DNA]</scope>
    <source>
        <strain evidence="1">LMG 27134</strain>
    </source>
</reference>
<proteinExistence type="predicted"/>
<protein>
    <submittedName>
        <fullName evidence="1">D-isomer specific 2-hydroxyacid dehydrogenase</fullName>
    </submittedName>
</protein>
<accession>A0A158J8M4</accession>
<name>A0A158J8M4_9BURK</name>
<gene>
    <name evidence="1" type="ORF">AWB69_07286</name>
</gene>
<evidence type="ECO:0000313" key="2">
    <source>
        <dbReference type="Proteomes" id="UP000054683"/>
    </source>
</evidence>
<sequence>MDTSSVGKLSDPKVIATPHVGGLTLSASENQAMDTVRQVQALLDGVVPDHAVNAGHAARRTRLPSFSGALRPVLWGDEDIKL</sequence>
<dbReference type="AlphaFoldDB" id="A0A158J8M4"/>
<dbReference type="Proteomes" id="UP000054683">
    <property type="component" value="Unassembled WGS sequence"/>
</dbReference>
<dbReference type="EMBL" id="FCOK02000073">
    <property type="protein sequence ID" value="SAL64670.1"/>
    <property type="molecule type" value="Genomic_DNA"/>
</dbReference>
<dbReference type="RefSeq" id="WP_062091469.1">
    <property type="nucleotide sequence ID" value="NZ_FCOK02000073.1"/>
</dbReference>
<evidence type="ECO:0000313" key="1">
    <source>
        <dbReference type="EMBL" id="SAL64670.1"/>
    </source>
</evidence>